<evidence type="ECO:0000256" key="3">
    <source>
        <dbReference type="ARBA" id="ARBA00047960"/>
    </source>
</evidence>
<protein>
    <recommendedName>
        <fullName evidence="4">Glutathione S-transferase kappa</fullName>
        <ecNumber evidence="4">2.5.1.18</ecNumber>
    </recommendedName>
</protein>
<dbReference type="GO" id="GO:0005777">
    <property type="term" value="C:peroxisome"/>
    <property type="evidence" value="ECO:0007669"/>
    <property type="project" value="TreeGrafter"/>
</dbReference>
<comment type="caution">
    <text evidence="7">The sequence shown here is derived from an EMBL/GenBank/DDBJ whole genome shotgun (WGS) entry which is preliminary data.</text>
</comment>
<dbReference type="GO" id="GO:0005739">
    <property type="term" value="C:mitochondrion"/>
    <property type="evidence" value="ECO:0007669"/>
    <property type="project" value="TreeGrafter"/>
</dbReference>
<name>A0AA40EK77_9PEZI</name>
<keyword evidence="2 4" id="KW-0808">Transferase</keyword>
<evidence type="ECO:0000256" key="2">
    <source>
        <dbReference type="ARBA" id="ARBA00022679"/>
    </source>
</evidence>
<dbReference type="PIRSF" id="PIRSF006386">
    <property type="entry name" value="HCCAis_GSTk"/>
    <property type="match status" value="1"/>
</dbReference>
<dbReference type="Pfam" id="PF01323">
    <property type="entry name" value="DSBA"/>
    <property type="match status" value="1"/>
</dbReference>
<dbReference type="AlphaFoldDB" id="A0AA40EK77"/>
<evidence type="ECO:0000313" key="8">
    <source>
        <dbReference type="Proteomes" id="UP001172155"/>
    </source>
</evidence>
<dbReference type="EMBL" id="JAUKUD010000006">
    <property type="protein sequence ID" value="KAK0740812.1"/>
    <property type="molecule type" value="Genomic_DNA"/>
</dbReference>
<dbReference type="InterPro" id="IPR014440">
    <property type="entry name" value="HCCAis_GSTk"/>
</dbReference>
<dbReference type="GO" id="GO:0004364">
    <property type="term" value="F:glutathione transferase activity"/>
    <property type="evidence" value="ECO:0007669"/>
    <property type="project" value="UniProtKB-UniRule"/>
</dbReference>
<evidence type="ECO:0000256" key="4">
    <source>
        <dbReference type="PIRNR" id="PIRNR006386"/>
    </source>
</evidence>
<dbReference type="Proteomes" id="UP001172155">
    <property type="component" value="Unassembled WGS sequence"/>
</dbReference>
<evidence type="ECO:0000259" key="6">
    <source>
        <dbReference type="Pfam" id="PF01323"/>
    </source>
</evidence>
<proteinExistence type="inferred from homology"/>
<evidence type="ECO:0000313" key="7">
    <source>
        <dbReference type="EMBL" id="KAK0740812.1"/>
    </source>
</evidence>
<dbReference type="PANTHER" id="PTHR42943">
    <property type="entry name" value="GLUTATHIONE S-TRANSFERASE KAPPA"/>
    <property type="match status" value="1"/>
</dbReference>
<gene>
    <name evidence="7" type="ORF">B0T18DRAFT_393556</name>
</gene>
<keyword evidence="8" id="KW-1185">Reference proteome</keyword>
<accession>A0AA40EK77</accession>
<dbReference type="InterPro" id="IPR051924">
    <property type="entry name" value="GST_Kappa/NadH"/>
</dbReference>
<comment type="similarity">
    <text evidence="1 4">Belongs to the GST superfamily. Kappa family.</text>
</comment>
<sequence>MATTKPKITLYVDIVSPFAYMAYYILRHDPVFANCDVKYIPIFLGGLMHKCGNTAPMNIKNKDKYISLERLRWSSAFSIPIATEMPPDFPALTLPTMRALAVLYEEGGGVDGDQSKLVAALDALYAATWVERRATHKVDVLRGVLGGVLGVEEAERVLQASTTTGKALLLKLTDSAFDAGAFGLPWMVCTNPGTGATEGFWGVDHLGQVAQFLDLPIPKTAGDKAGWRALL</sequence>
<dbReference type="InterPro" id="IPR001853">
    <property type="entry name" value="DSBA-like_thioredoxin_dom"/>
</dbReference>
<reference evidence="7" key="1">
    <citation type="submission" date="2023-06" db="EMBL/GenBank/DDBJ databases">
        <title>Genome-scale phylogeny and comparative genomics of the fungal order Sordariales.</title>
        <authorList>
            <consortium name="Lawrence Berkeley National Laboratory"/>
            <person name="Hensen N."/>
            <person name="Bonometti L."/>
            <person name="Westerberg I."/>
            <person name="Brannstrom I.O."/>
            <person name="Guillou S."/>
            <person name="Cros-Aarteil S."/>
            <person name="Calhoun S."/>
            <person name="Haridas S."/>
            <person name="Kuo A."/>
            <person name="Mondo S."/>
            <person name="Pangilinan J."/>
            <person name="Riley R."/>
            <person name="LaButti K."/>
            <person name="Andreopoulos B."/>
            <person name="Lipzen A."/>
            <person name="Chen C."/>
            <person name="Yanf M."/>
            <person name="Daum C."/>
            <person name="Ng V."/>
            <person name="Clum A."/>
            <person name="Steindorff A."/>
            <person name="Ohm R."/>
            <person name="Martin F."/>
            <person name="Silar P."/>
            <person name="Natvig D."/>
            <person name="Lalanne C."/>
            <person name="Gautier V."/>
            <person name="Ament-velasquez S.L."/>
            <person name="Kruys A."/>
            <person name="Hutchinson M.I."/>
            <person name="Powell A.J."/>
            <person name="Barry K."/>
            <person name="Miller A.N."/>
            <person name="Grigoriev I.V."/>
            <person name="Debuchy R."/>
            <person name="Gladieux P."/>
            <person name="Thoren M.H."/>
            <person name="Johannesson H."/>
        </authorList>
    </citation>
    <scope>NUCLEOTIDE SEQUENCE</scope>
    <source>
        <strain evidence="7">SMH3187-1</strain>
    </source>
</reference>
<dbReference type="FunFam" id="3.40.30.10:FF:000096">
    <property type="entry name" value="Glutathione S-transferase kappa"/>
    <property type="match status" value="1"/>
</dbReference>
<dbReference type="Gene3D" id="3.40.30.10">
    <property type="entry name" value="Glutaredoxin"/>
    <property type="match status" value="1"/>
</dbReference>
<feature type="domain" description="DSBA-like thioredoxin" evidence="6">
    <location>
        <begin position="8"/>
        <end position="213"/>
    </location>
</feature>
<organism evidence="7 8">
    <name type="scientific">Schizothecium vesticola</name>
    <dbReference type="NCBI Taxonomy" id="314040"/>
    <lineage>
        <taxon>Eukaryota</taxon>
        <taxon>Fungi</taxon>
        <taxon>Dikarya</taxon>
        <taxon>Ascomycota</taxon>
        <taxon>Pezizomycotina</taxon>
        <taxon>Sordariomycetes</taxon>
        <taxon>Sordariomycetidae</taxon>
        <taxon>Sordariales</taxon>
        <taxon>Schizotheciaceae</taxon>
        <taxon>Schizothecium</taxon>
    </lineage>
</organism>
<dbReference type="PANTHER" id="PTHR42943:SF2">
    <property type="entry name" value="GLUTATHIONE S-TRANSFERASE KAPPA 1"/>
    <property type="match status" value="1"/>
</dbReference>
<dbReference type="GO" id="GO:0006749">
    <property type="term" value="P:glutathione metabolic process"/>
    <property type="evidence" value="ECO:0007669"/>
    <property type="project" value="TreeGrafter"/>
</dbReference>
<dbReference type="EC" id="2.5.1.18" evidence="4"/>
<dbReference type="GO" id="GO:0004602">
    <property type="term" value="F:glutathione peroxidase activity"/>
    <property type="evidence" value="ECO:0007669"/>
    <property type="project" value="TreeGrafter"/>
</dbReference>
<dbReference type="SUPFAM" id="SSF52833">
    <property type="entry name" value="Thioredoxin-like"/>
    <property type="match status" value="1"/>
</dbReference>
<dbReference type="InterPro" id="IPR036249">
    <property type="entry name" value="Thioredoxin-like_sf"/>
</dbReference>
<evidence type="ECO:0000256" key="5">
    <source>
        <dbReference type="PIRSR" id="PIRSR006386-1"/>
    </source>
</evidence>
<comment type="catalytic activity">
    <reaction evidence="3 4">
        <text>RX + glutathione = an S-substituted glutathione + a halide anion + H(+)</text>
        <dbReference type="Rhea" id="RHEA:16437"/>
        <dbReference type="ChEBI" id="CHEBI:15378"/>
        <dbReference type="ChEBI" id="CHEBI:16042"/>
        <dbReference type="ChEBI" id="CHEBI:17792"/>
        <dbReference type="ChEBI" id="CHEBI:57925"/>
        <dbReference type="ChEBI" id="CHEBI:90779"/>
        <dbReference type="EC" id="2.5.1.18"/>
    </reaction>
</comment>
<feature type="active site" description="Nucleophile" evidence="5">
    <location>
        <position position="16"/>
    </location>
</feature>
<evidence type="ECO:0000256" key="1">
    <source>
        <dbReference type="ARBA" id="ARBA00006494"/>
    </source>
</evidence>